<dbReference type="RefSeq" id="WP_225266670.1">
    <property type="nucleotide sequence ID" value="NZ_CP084058.1"/>
</dbReference>
<evidence type="ECO:0008006" key="2">
    <source>
        <dbReference type="Google" id="ProtNLM"/>
    </source>
</evidence>
<evidence type="ECO:0000313" key="1">
    <source>
        <dbReference type="EMBL" id="SBO97937.1"/>
    </source>
</evidence>
<accession>A0A1M4EG51</accession>
<protein>
    <recommendedName>
        <fullName evidence="2">DUF1269 domain-containing protein</fullName>
    </recommendedName>
</protein>
<proteinExistence type="predicted"/>
<reference evidence="1" key="1">
    <citation type="submission" date="2016-04" db="EMBL/GenBank/DDBJ databases">
        <authorList>
            <person name="Evans L.H."/>
            <person name="Alamgir A."/>
            <person name="Owens N."/>
            <person name="Weber N.D."/>
            <person name="Virtaneva K."/>
            <person name="Barbian K."/>
            <person name="Babar A."/>
            <person name="Rosenke K."/>
        </authorList>
    </citation>
    <scope>NUCLEOTIDE SEQUENCE</scope>
    <source>
        <strain evidence="1">Nono1</strain>
    </source>
</reference>
<dbReference type="AlphaFoldDB" id="A0A1M4EG51"/>
<gene>
    <name evidence="1" type="ORF">BN4615_P7453</name>
</gene>
<organism evidence="1">
    <name type="scientific">Nonomuraea gerenzanensis</name>
    <dbReference type="NCBI Taxonomy" id="93944"/>
    <lineage>
        <taxon>Bacteria</taxon>
        <taxon>Bacillati</taxon>
        <taxon>Actinomycetota</taxon>
        <taxon>Actinomycetes</taxon>
        <taxon>Streptosporangiales</taxon>
        <taxon>Streptosporangiaceae</taxon>
        <taxon>Nonomuraea</taxon>
    </lineage>
</organism>
<sequence length="176" mass="18740">MEFGPLQLLVVVFKDPHFTGGVLTELHRLREHDIVRLIDMLVVRKNEHNALTTLEMSDLSEEERHRFGAVVGSLVGFGAEGDKGVEKGAEAGAAIIGDGLFDDEERWAIADAVPAGSAAAIALLEHRWAIPLRTAIGEAGGTAVTDAWIHPADFVATGAALAAQHQQKSFGQGGDR</sequence>
<dbReference type="EMBL" id="LT559118">
    <property type="protein sequence ID" value="SBO97937.1"/>
    <property type="molecule type" value="Genomic_DNA"/>
</dbReference>
<name>A0A1M4EG51_9ACTN</name>